<dbReference type="EC" id="5.3.2.-" evidence="3"/>
<keyword evidence="2 3" id="KW-0413">Isomerase</keyword>
<name>A0ABS0ZGW5_9GAMM</name>
<comment type="similarity">
    <text evidence="1 3">Belongs to the 4-oxalocrotonate tautomerase family.</text>
</comment>
<dbReference type="InterPro" id="IPR004370">
    <property type="entry name" value="4-OT-like_dom"/>
</dbReference>
<dbReference type="Proteomes" id="UP000598488">
    <property type="component" value="Unassembled WGS sequence"/>
</dbReference>
<gene>
    <name evidence="5" type="ORF">JHD44_17840</name>
</gene>
<evidence type="ECO:0000256" key="2">
    <source>
        <dbReference type="ARBA" id="ARBA00023235"/>
    </source>
</evidence>
<evidence type="ECO:0000256" key="3">
    <source>
        <dbReference type="RuleBase" id="RU362032"/>
    </source>
</evidence>
<evidence type="ECO:0000313" key="6">
    <source>
        <dbReference type="Proteomes" id="UP000598488"/>
    </source>
</evidence>
<evidence type="ECO:0000259" key="4">
    <source>
        <dbReference type="Pfam" id="PF01361"/>
    </source>
</evidence>
<evidence type="ECO:0000313" key="5">
    <source>
        <dbReference type="EMBL" id="MBJ7552548.1"/>
    </source>
</evidence>
<accession>A0ABS0ZGW5</accession>
<dbReference type="Gene3D" id="3.30.429.10">
    <property type="entry name" value="Macrophage Migration Inhibitory Factor"/>
    <property type="match status" value="1"/>
</dbReference>
<dbReference type="RefSeq" id="WP_199464086.1">
    <property type="nucleotide sequence ID" value="NZ_JAEMUH010000022.1"/>
</dbReference>
<protein>
    <recommendedName>
        <fullName evidence="3">Tautomerase</fullName>
        <ecNumber evidence="3">5.3.2.-</ecNumber>
    </recommendedName>
</protein>
<dbReference type="NCBIfam" id="TIGR00013">
    <property type="entry name" value="taut"/>
    <property type="match status" value="1"/>
</dbReference>
<dbReference type="PANTHER" id="PTHR35530">
    <property type="entry name" value="TAUTOMERASE-RELATED"/>
    <property type="match status" value="1"/>
</dbReference>
<dbReference type="SUPFAM" id="SSF55331">
    <property type="entry name" value="Tautomerase/MIF"/>
    <property type="match status" value="1"/>
</dbReference>
<sequence length="60" mass="6711">MPIAHIYMKEGRSDEQKKDVIDNVCKALAESTQAPLETIRVIIQEVPSAHWGKPEAPKVL</sequence>
<dbReference type="InterPro" id="IPR018191">
    <property type="entry name" value="4-OT"/>
</dbReference>
<reference evidence="5 6" key="1">
    <citation type="submission" date="2020-12" db="EMBL/GenBank/DDBJ databases">
        <title>Comparative genome analysis of fungal antagonists Marinomonas ostreistagni 398 and M. spartinae 468.</title>
        <authorList>
            <person name="Fields J.L."/>
            <person name="Mavrodi O.V."/>
            <person name="Biber P.D."/>
            <person name="Indest K.J."/>
            <person name="Mavrodi D.V."/>
        </authorList>
    </citation>
    <scope>NUCLEOTIDE SEQUENCE [LARGE SCALE GENOMIC DNA]</scope>
    <source>
        <strain evidence="5 6">USM7</strain>
    </source>
</reference>
<evidence type="ECO:0000256" key="1">
    <source>
        <dbReference type="ARBA" id="ARBA00006723"/>
    </source>
</evidence>
<dbReference type="PANTHER" id="PTHR35530:SF1">
    <property type="entry name" value="2-HYDROXYMUCONATE TAUTOMERASE"/>
    <property type="match status" value="1"/>
</dbReference>
<dbReference type="EMBL" id="JAEMUH010000022">
    <property type="protein sequence ID" value="MBJ7552548.1"/>
    <property type="molecule type" value="Genomic_DNA"/>
</dbReference>
<comment type="caution">
    <text evidence="5">The sequence shown here is derived from an EMBL/GenBank/DDBJ whole genome shotgun (WGS) entry which is preliminary data.</text>
</comment>
<feature type="domain" description="4-oxalocrotonate tautomerase-like" evidence="4">
    <location>
        <begin position="2"/>
        <end position="52"/>
    </location>
</feature>
<organism evidence="5 6">
    <name type="scientific">Marinomonas ostreistagni</name>
    <dbReference type="NCBI Taxonomy" id="359209"/>
    <lineage>
        <taxon>Bacteria</taxon>
        <taxon>Pseudomonadati</taxon>
        <taxon>Pseudomonadota</taxon>
        <taxon>Gammaproteobacteria</taxon>
        <taxon>Oceanospirillales</taxon>
        <taxon>Oceanospirillaceae</taxon>
        <taxon>Marinomonas</taxon>
    </lineage>
</organism>
<dbReference type="InterPro" id="IPR014347">
    <property type="entry name" value="Tautomerase/MIF_sf"/>
</dbReference>
<proteinExistence type="inferred from homology"/>
<keyword evidence="6" id="KW-1185">Reference proteome</keyword>
<dbReference type="Pfam" id="PF01361">
    <property type="entry name" value="Tautomerase"/>
    <property type="match status" value="1"/>
</dbReference>